<sequence length="557" mass="61389">MSYKESLGYKCFVVACVLLEVGLYSVPVLGWPSLVYIFREEKFFVELCGFADESNGFNSTSGNHTYMYLGCPGERECSSQEEMLNLIYTTALVSLVAMTPLGYVYDHFGTTVIRIICMILNVGGAVLMAFAQRGTEWLLFPGAAFHLLGGNMYTVTGMQMPQLFPSRKNTLGTLMSGVCGMSTFTFVLVKIAYDNHISHKASLLCLAGVSFVISTVTTIVLPPREKKGSDNDKEKLQKELDYVPSSLADHKKHTIDRNGPVFVVALTCKNHEETKASGIHDDVADNKKTESNGEITEKGEGSTIIGELARQNSTVELLSKDSFASLEAVAVSSPADRTGHTKTFGDILRSPIFWMTEIWFVCNVLLGVAYFGGFNAMVVFRNTGESHRTISLYTDVFGYLQLAGGIPLALLTGFLIERSSRKQSSVAKEAEPKAFLFSFLVTSTAGLLVWVSCVIPVLEMQFTAMAFHCILGTFTYATHIAFIAFAFPYEHFGKAFGIQRLIATMVTGLQYPMFTWLKDGLKGDPFYFSLMLVGVALLSFSLPLYVFVQERKMKAAV</sequence>
<dbReference type="AlphaFoldDB" id="A0A1S3H9H5"/>
<dbReference type="InParanoid" id="A0A1S3H9H5"/>
<keyword evidence="1" id="KW-1133">Transmembrane helix</keyword>
<feature type="transmembrane region" description="Helical" evidence="1">
    <location>
        <begin position="464"/>
        <end position="485"/>
    </location>
</feature>
<feature type="transmembrane region" description="Helical" evidence="1">
    <location>
        <begin position="358"/>
        <end position="378"/>
    </location>
</feature>
<feature type="transmembrane region" description="Helical" evidence="1">
    <location>
        <begin position="526"/>
        <end position="548"/>
    </location>
</feature>
<keyword evidence="1" id="KW-0812">Transmembrane</keyword>
<feature type="transmembrane region" description="Helical" evidence="1">
    <location>
        <begin position="112"/>
        <end position="131"/>
    </location>
</feature>
<dbReference type="KEGG" id="lak:106153324"/>
<organism evidence="2 3">
    <name type="scientific">Lingula anatina</name>
    <name type="common">Brachiopod</name>
    <name type="synonym">Lingula unguis</name>
    <dbReference type="NCBI Taxonomy" id="7574"/>
    <lineage>
        <taxon>Eukaryota</taxon>
        <taxon>Metazoa</taxon>
        <taxon>Spiralia</taxon>
        <taxon>Lophotrochozoa</taxon>
        <taxon>Brachiopoda</taxon>
        <taxon>Linguliformea</taxon>
        <taxon>Lingulata</taxon>
        <taxon>Lingulida</taxon>
        <taxon>Linguloidea</taxon>
        <taxon>Lingulidae</taxon>
        <taxon>Lingula</taxon>
    </lineage>
</organism>
<dbReference type="InterPro" id="IPR036259">
    <property type="entry name" value="MFS_trans_sf"/>
</dbReference>
<dbReference type="PANTHER" id="PTHR20765:SF1">
    <property type="entry name" value="EQUILIBRATIVE NUCLEOBASE TRANSPORTER 1"/>
    <property type="match status" value="1"/>
</dbReference>
<dbReference type="PANTHER" id="PTHR20765">
    <property type="entry name" value="SOLUTE CARRIER FAMILY 43 MEMBER 3-RELATED"/>
    <property type="match status" value="1"/>
</dbReference>
<dbReference type="Gene3D" id="1.20.1250.20">
    <property type="entry name" value="MFS general substrate transporter like domains"/>
    <property type="match status" value="1"/>
</dbReference>
<name>A0A1S3H9H5_LINAN</name>
<dbReference type="RefSeq" id="XP_013382658.1">
    <property type="nucleotide sequence ID" value="XM_013527204.2"/>
</dbReference>
<evidence type="ECO:0000256" key="1">
    <source>
        <dbReference type="SAM" id="Phobius"/>
    </source>
</evidence>
<dbReference type="OrthoDB" id="330047at2759"/>
<keyword evidence="1" id="KW-0472">Membrane</keyword>
<feature type="transmembrane region" description="Helical" evidence="1">
    <location>
        <begin position="7"/>
        <end position="26"/>
    </location>
</feature>
<feature type="transmembrane region" description="Helical" evidence="1">
    <location>
        <begin position="137"/>
        <end position="158"/>
    </location>
</feature>
<dbReference type="GeneID" id="106153324"/>
<protein>
    <submittedName>
        <fullName evidence="3">Solute carrier family 43 member 3-like</fullName>
    </submittedName>
</protein>
<feature type="transmembrane region" description="Helical" evidence="1">
    <location>
        <begin position="201"/>
        <end position="221"/>
    </location>
</feature>
<reference evidence="3" key="1">
    <citation type="submission" date="2025-08" db="UniProtKB">
        <authorList>
            <consortium name="RefSeq"/>
        </authorList>
    </citation>
    <scope>IDENTIFICATION</scope>
    <source>
        <tissue evidence="3">Gonads</tissue>
    </source>
</reference>
<dbReference type="InterPro" id="IPR027197">
    <property type="entry name" value="SLC43A3"/>
</dbReference>
<evidence type="ECO:0000313" key="3">
    <source>
        <dbReference type="RefSeq" id="XP_013382658.1"/>
    </source>
</evidence>
<accession>A0A1S3H9H5</accession>
<dbReference type="SUPFAM" id="SSF103473">
    <property type="entry name" value="MFS general substrate transporter"/>
    <property type="match status" value="1"/>
</dbReference>
<proteinExistence type="predicted"/>
<gene>
    <name evidence="3" type="primary">LOC106153324</name>
</gene>
<keyword evidence="2" id="KW-1185">Reference proteome</keyword>
<feature type="transmembrane region" description="Helical" evidence="1">
    <location>
        <begin position="398"/>
        <end position="416"/>
    </location>
</feature>
<evidence type="ECO:0000313" key="2">
    <source>
        <dbReference type="Proteomes" id="UP000085678"/>
    </source>
</evidence>
<dbReference type="Proteomes" id="UP000085678">
    <property type="component" value="Unplaced"/>
</dbReference>
<feature type="transmembrane region" description="Helical" evidence="1">
    <location>
        <begin position="436"/>
        <end position="458"/>
    </location>
</feature>
<feature type="transmembrane region" description="Helical" evidence="1">
    <location>
        <begin position="170"/>
        <end position="189"/>
    </location>
</feature>